<protein>
    <recommendedName>
        <fullName evidence="6">Pectin acetylesterase</fullName>
        <ecNumber evidence="6">3.1.1.-</ecNumber>
    </recommendedName>
</protein>
<evidence type="ECO:0000256" key="5">
    <source>
        <dbReference type="ARBA" id="ARBA00023316"/>
    </source>
</evidence>
<gene>
    <name evidence="7" type="ORF">DH2020_005908</name>
</gene>
<sequence length="103" mass="11723">MFNSDFRNALIETLQNLTNCSSRGMFVHSCYLHGHIGSKEEWRCSSVGGNNVLANKTIGEAIGDWYFDRSYFQVIDTKNDVPRNCSTTLSLKEYNAQCLKPTY</sequence>
<evidence type="ECO:0000256" key="3">
    <source>
        <dbReference type="ARBA" id="ARBA00005784"/>
    </source>
</evidence>
<organism evidence="7 8">
    <name type="scientific">Rehmannia glutinosa</name>
    <name type="common">Chinese foxglove</name>
    <dbReference type="NCBI Taxonomy" id="99300"/>
    <lineage>
        <taxon>Eukaryota</taxon>
        <taxon>Viridiplantae</taxon>
        <taxon>Streptophyta</taxon>
        <taxon>Embryophyta</taxon>
        <taxon>Tracheophyta</taxon>
        <taxon>Spermatophyta</taxon>
        <taxon>Magnoliopsida</taxon>
        <taxon>eudicotyledons</taxon>
        <taxon>Gunneridae</taxon>
        <taxon>Pentapetalae</taxon>
        <taxon>asterids</taxon>
        <taxon>lamiids</taxon>
        <taxon>Lamiales</taxon>
        <taxon>Orobanchaceae</taxon>
        <taxon>Rehmannieae</taxon>
        <taxon>Rehmannia</taxon>
    </lineage>
</organism>
<evidence type="ECO:0000256" key="1">
    <source>
        <dbReference type="ARBA" id="ARBA00003534"/>
    </source>
</evidence>
<keyword evidence="8" id="KW-1185">Reference proteome</keyword>
<dbReference type="Pfam" id="PF03283">
    <property type="entry name" value="PAE"/>
    <property type="match status" value="1"/>
</dbReference>
<keyword evidence="6" id="KW-0378">Hydrolase</keyword>
<dbReference type="EC" id="3.1.1.-" evidence="6"/>
<comment type="caution">
    <text evidence="7">The sequence shown here is derived from an EMBL/GenBank/DDBJ whole genome shotgun (WGS) entry which is preliminary data.</text>
</comment>
<comment type="function">
    <text evidence="1 6">Hydrolyzes acetyl esters in homogalacturonan regions of pectin. In type I primary cell wall, galacturonic acid residues of pectin can be acetylated at the O-2 and O-3 positions. Decreasing the degree of acetylation of pectin gels in vitro alters their physical properties.</text>
</comment>
<evidence type="ECO:0000313" key="8">
    <source>
        <dbReference type="Proteomes" id="UP001318860"/>
    </source>
</evidence>
<dbReference type="Proteomes" id="UP001318860">
    <property type="component" value="Unassembled WGS sequence"/>
</dbReference>
<reference evidence="7 8" key="1">
    <citation type="journal article" date="2021" name="Comput. Struct. Biotechnol. J.">
        <title>De novo genome assembly of the potent medicinal plant Rehmannia glutinosa using nanopore technology.</title>
        <authorList>
            <person name="Ma L."/>
            <person name="Dong C."/>
            <person name="Song C."/>
            <person name="Wang X."/>
            <person name="Zheng X."/>
            <person name="Niu Y."/>
            <person name="Chen S."/>
            <person name="Feng W."/>
        </authorList>
    </citation>
    <scope>NUCLEOTIDE SEQUENCE [LARGE SCALE GENOMIC DNA]</scope>
    <source>
        <strain evidence="7">DH-2019</strain>
    </source>
</reference>
<evidence type="ECO:0000256" key="2">
    <source>
        <dbReference type="ARBA" id="ARBA00004191"/>
    </source>
</evidence>
<accession>A0ABR0XHD6</accession>
<keyword evidence="5 6" id="KW-0961">Cell wall biogenesis/degradation</keyword>
<dbReference type="EMBL" id="JABTTQ020000004">
    <property type="protein sequence ID" value="KAK6158594.1"/>
    <property type="molecule type" value="Genomic_DNA"/>
</dbReference>
<dbReference type="PANTHER" id="PTHR21562">
    <property type="entry name" value="NOTUM-RELATED"/>
    <property type="match status" value="1"/>
</dbReference>
<comment type="similarity">
    <text evidence="3 6">Belongs to the pectinacetylesterase family.</text>
</comment>
<keyword evidence="6" id="KW-0964">Secreted</keyword>
<comment type="subcellular location">
    <subcellularLocation>
        <location evidence="2 6">Secreted</location>
        <location evidence="2 6">Cell wall</location>
    </subcellularLocation>
</comment>
<evidence type="ECO:0000256" key="4">
    <source>
        <dbReference type="ARBA" id="ARBA00022512"/>
    </source>
</evidence>
<name>A0ABR0XHD6_REHGL</name>
<evidence type="ECO:0000313" key="7">
    <source>
        <dbReference type="EMBL" id="KAK6158594.1"/>
    </source>
</evidence>
<evidence type="ECO:0000256" key="6">
    <source>
        <dbReference type="RuleBase" id="RU363114"/>
    </source>
</evidence>
<keyword evidence="4 6" id="KW-0134">Cell wall</keyword>
<dbReference type="InterPro" id="IPR004963">
    <property type="entry name" value="PAE/NOTUM"/>
</dbReference>
<dbReference type="PANTHER" id="PTHR21562:SF65">
    <property type="entry name" value="PECTIN ACETYLESTERASE"/>
    <property type="match status" value="1"/>
</dbReference>
<proteinExistence type="inferred from homology"/>